<proteinExistence type="inferred from homology"/>
<feature type="domain" description="PilY1 beta-propeller" evidence="7">
    <location>
        <begin position="1075"/>
        <end position="1401"/>
    </location>
</feature>
<dbReference type="InterPro" id="IPR008707">
    <property type="entry name" value="B-propeller_PilY1"/>
</dbReference>
<evidence type="ECO:0000256" key="5">
    <source>
        <dbReference type="ARBA" id="ARBA00022837"/>
    </source>
</evidence>
<keyword evidence="4" id="KW-0479">Metal-binding</keyword>
<comment type="similarity">
    <text evidence="2">Belongs to the PilY1 family.</text>
</comment>
<keyword evidence="3" id="KW-1029">Fimbrium biogenesis</keyword>
<dbReference type="InterPro" id="IPR011047">
    <property type="entry name" value="Quinoprotein_ADH-like_sf"/>
</dbReference>
<dbReference type="GO" id="GO:0009289">
    <property type="term" value="C:pilus"/>
    <property type="evidence" value="ECO:0007669"/>
    <property type="project" value="UniProtKB-SubCell"/>
</dbReference>
<dbReference type="InterPro" id="IPR018391">
    <property type="entry name" value="PQQ_b-propeller_rpt"/>
</dbReference>
<evidence type="ECO:0000259" key="7">
    <source>
        <dbReference type="Pfam" id="PF05567"/>
    </source>
</evidence>
<keyword evidence="5" id="KW-0106">Calcium</keyword>
<evidence type="ECO:0000256" key="6">
    <source>
        <dbReference type="ARBA" id="ARBA00023263"/>
    </source>
</evidence>
<dbReference type="Proteomes" id="UP000628442">
    <property type="component" value="Unassembled WGS sequence"/>
</dbReference>
<comment type="caution">
    <text evidence="8">The sequence shown here is derived from an EMBL/GenBank/DDBJ whole genome shotgun (WGS) entry which is preliminary data.</text>
</comment>
<keyword evidence="6" id="KW-0281">Fimbrium</keyword>
<dbReference type="GO" id="GO:0046872">
    <property type="term" value="F:metal ion binding"/>
    <property type="evidence" value="ECO:0007669"/>
    <property type="project" value="UniProtKB-KW"/>
</dbReference>
<accession>A0AA87XVR8</accession>
<evidence type="ECO:0000256" key="4">
    <source>
        <dbReference type="ARBA" id="ARBA00022723"/>
    </source>
</evidence>
<gene>
    <name evidence="8" type="ORF">GCM10007387_33000</name>
</gene>
<protein>
    <recommendedName>
        <fullName evidence="7">PilY1 beta-propeller domain-containing protein</fullName>
    </recommendedName>
</protein>
<evidence type="ECO:0000256" key="3">
    <source>
        <dbReference type="ARBA" id="ARBA00022558"/>
    </source>
</evidence>
<dbReference type="SUPFAM" id="SSF50998">
    <property type="entry name" value="Quinoprotein alcohol dehydrogenase-like"/>
    <property type="match status" value="1"/>
</dbReference>
<sequence>MMNPMTYFKGRLAARPPSQSRPAQLLPHLLKPLLLPVLAWLLACVSAPALAATTNIAQVPLLNIAGTGTVKPNLMLLFDNSGSMDQTYTPDYVNDNLCRSRLTLSAGITACTVGHPPFMSPDFNRQYYNPRIRYGAPIQWDGTYYPDMTAAQTASWTNVPSDGFGRSNTNLYGSSDSAINLISEFPDLKWCNSSDESDCRINTATYTYPDNAYYNPAAISGGPYYYNIAVSEYCRDERLTSCTSVAAGAAAPDGYPVPATVRWCSNRALTTCQAKRVGTYIYPKYSSPPTSSIAHGTITLGATLSSSPMQIASVTVINPASPDAPVTISNGAVSAPSGTNTAARQQALATQVAASIIARTGLGINSYWACVRTPTGSSTVPACSSLGIPLTSDNVVAVVPIVCAGGAKSLTNCSTIREDAFTNTRQGWGVEVDAPSVQTTPATTGQPPTALLRIGGRGTMRSTGSIASIRLGSTTITGTVSLRNMSPAQVALAIVQAINASSTRATHRAYLGGDATTGVCANEPATTVCVVNINATANGAALSGTVSGENNVTFSTVNATSIVEGIPVTTTALSSLPSAFSRVNIVPGRTYPKAASRSDCVAQTGVCTYDEEMTNFANWYAYYKNRLQMMKTSVGIAFAAINANYRVGFVRLSQAGAALSIDMKPADFTGTARSTWYSTLYNTTSSGSTPIRTAMDNVGRMFANLAPYDYDSGQEVVQFPCQQNFLILTTDGYWNGSSTANVVNNDNQENAGRFCTYGRGCVDTRAQSQPSISDVALHWYNGGSSTATVSLRPDLEPDMTKPGQVPAAEGENTHLHMNTYTLGLGMDGVMTYEPNYDSAPKAGGDFYNLITRVQTGCPWNNNGPYVWPNPDVTNTGNTVQERVDDLWHAAINGHGKYFSANEPREVVEGLSSALSNMQVTLGAASAAATSTPNISLQDNDIFSDTFTTVKWYGELSDRKIDPTTGVVSNTTVWTTTDTLGEKVAASSDTRSIYMAGSGALKAFRYDAMSPQEKAWFTGQCPNLPQCTLLSVADRNIVNSGDHMVNWLRGQQQHANDRIFRAYSMSSDTPSIPIVLGDIASSKPAYVRDPRKAYTGNGYPEFRDAQTAARPVATVFTAANDGMLHAFSAADGQEAWAYVPRITMKKLPALSSTTYATNHQFTTDGSPEVADVYFNGAWHTVLVAGLNAGGRGYYALDITDPRQPRQLWELCADASVCANAVPNMGLSFGNPQFGTWRDGSGAERWVVFLTSGYNNVPGVDGVDTGDGKGYLFIVDIATGAVLKTVSTNSGDTATPSGLAKITAITADPNGDPLVTHIYGGDNDGRMWRFDLTATDGSVGVLKLGDAGAAQPITTRPDVTLCAVEGTTIPERVVLFGTGRLLDVPDTANADVQSLYVVKDSGAYVNLRGAAMEQQTLSTSGTGTNTGSYQITDDAADLRQKSGWYVDWRLNPGERMNIDPKIVSGVANVVTNLPTSSSSCSVGGTSNAYALDVCRGVGVNGRIVGGTLSNTSAAVGFIIVRLPSGEMKMIATTAKGETLTRPIVELDSEGAHPVGWRRVKGD</sequence>
<evidence type="ECO:0000256" key="2">
    <source>
        <dbReference type="ARBA" id="ARBA00008387"/>
    </source>
</evidence>
<evidence type="ECO:0000256" key="1">
    <source>
        <dbReference type="ARBA" id="ARBA00004561"/>
    </source>
</evidence>
<evidence type="ECO:0000313" key="8">
    <source>
        <dbReference type="EMBL" id="GGY48242.1"/>
    </source>
</evidence>
<comment type="subcellular location">
    <subcellularLocation>
        <location evidence="1">Fimbrium</location>
    </subcellularLocation>
</comment>
<reference evidence="8" key="2">
    <citation type="submission" date="2022-12" db="EMBL/GenBank/DDBJ databases">
        <authorList>
            <person name="Sun Q."/>
            <person name="Kim S."/>
        </authorList>
    </citation>
    <scope>NUCLEOTIDE SEQUENCE</scope>
    <source>
        <strain evidence="8">KCTC 12343</strain>
    </source>
</reference>
<dbReference type="RefSeq" id="WP_229420791.1">
    <property type="nucleotide sequence ID" value="NZ_BMWV01000007.1"/>
</dbReference>
<reference evidence="8" key="1">
    <citation type="journal article" date="2014" name="Int. J. Syst. Evol. Microbiol.">
        <title>Complete genome sequence of Corynebacterium casei LMG S-19264T (=DSM 44701T), isolated from a smear-ripened cheese.</title>
        <authorList>
            <consortium name="US DOE Joint Genome Institute (JGI-PGF)"/>
            <person name="Walter F."/>
            <person name="Albersmeier A."/>
            <person name="Kalinowski J."/>
            <person name="Ruckert C."/>
        </authorList>
    </citation>
    <scope>NUCLEOTIDE SEQUENCE</scope>
    <source>
        <strain evidence="8">KCTC 12343</strain>
    </source>
</reference>
<name>A0AA87XVR8_9BURK</name>
<evidence type="ECO:0000313" key="9">
    <source>
        <dbReference type="Proteomes" id="UP000628442"/>
    </source>
</evidence>
<dbReference type="SMART" id="SM00564">
    <property type="entry name" value="PQQ"/>
    <property type="match status" value="2"/>
</dbReference>
<dbReference type="EMBL" id="BMWV01000007">
    <property type="protein sequence ID" value="GGY48242.1"/>
    <property type="molecule type" value="Genomic_DNA"/>
</dbReference>
<organism evidence="8 9">
    <name type="scientific">Pseudoduganella albidiflava</name>
    <dbReference type="NCBI Taxonomy" id="321983"/>
    <lineage>
        <taxon>Bacteria</taxon>
        <taxon>Pseudomonadati</taxon>
        <taxon>Pseudomonadota</taxon>
        <taxon>Betaproteobacteria</taxon>
        <taxon>Burkholderiales</taxon>
        <taxon>Oxalobacteraceae</taxon>
        <taxon>Telluria group</taxon>
        <taxon>Pseudoduganella</taxon>
    </lineage>
</organism>
<dbReference type="Pfam" id="PF05567">
    <property type="entry name" value="T4P_PilY1"/>
    <property type="match status" value="1"/>
</dbReference>